<reference evidence="2" key="1">
    <citation type="submission" date="2016-10" db="EMBL/GenBank/DDBJ databases">
        <authorList>
            <person name="Varghese N."/>
            <person name="Submissions S."/>
        </authorList>
    </citation>
    <scope>NUCLEOTIDE SEQUENCE [LARGE SCALE GENOMIC DNA]</scope>
    <source>
        <strain evidence="2">S6-262</strain>
    </source>
</reference>
<dbReference type="EMBL" id="FOCF01000009">
    <property type="protein sequence ID" value="SEN65336.1"/>
    <property type="molecule type" value="Genomic_DNA"/>
</dbReference>
<dbReference type="STRING" id="1166340.SAMN05192583_3264"/>
<dbReference type="AlphaFoldDB" id="A0A1H8IB79"/>
<evidence type="ECO:0000313" key="2">
    <source>
        <dbReference type="Proteomes" id="UP000199206"/>
    </source>
</evidence>
<name>A0A1H8IB79_9SPHN</name>
<protein>
    <submittedName>
        <fullName evidence="1">Uncharacterized protein</fullName>
    </submittedName>
</protein>
<dbReference type="Proteomes" id="UP000199206">
    <property type="component" value="Unassembled WGS sequence"/>
</dbReference>
<dbReference type="OrthoDB" id="7579318at2"/>
<proteinExistence type="predicted"/>
<accession>A0A1H8IB79</accession>
<evidence type="ECO:0000313" key="1">
    <source>
        <dbReference type="EMBL" id="SEN65336.1"/>
    </source>
</evidence>
<organism evidence="1 2">
    <name type="scientific">Sphingomonas gellani</name>
    <dbReference type="NCBI Taxonomy" id="1166340"/>
    <lineage>
        <taxon>Bacteria</taxon>
        <taxon>Pseudomonadati</taxon>
        <taxon>Pseudomonadota</taxon>
        <taxon>Alphaproteobacteria</taxon>
        <taxon>Sphingomonadales</taxon>
        <taxon>Sphingomonadaceae</taxon>
        <taxon>Sphingomonas</taxon>
    </lineage>
</organism>
<gene>
    <name evidence="1" type="ORF">SAMN05192583_3264</name>
</gene>
<keyword evidence="2" id="KW-1185">Reference proteome</keyword>
<sequence>MEQRITHACGHEQVHYLAGFPDQRVRKATWLRTTECRTCFVAAKRLQEAEVAARDLVVVAPLDLPQLCGSDRQVAWATTIRARRLSAMLAEGSVPDFRFGVIDAKWWIDHRDLTDADLVAKAGEIMTAGLPQAA</sequence>
<dbReference type="RefSeq" id="WP_093666766.1">
    <property type="nucleotide sequence ID" value="NZ_FOCF01000009.1"/>
</dbReference>